<feature type="domain" description="Amidohydrolase-related" evidence="3">
    <location>
        <begin position="184"/>
        <end position="331"/>
    </location>
</feature>
<dbReference type="SUPFAM" id="SSF51556">
    <property type="entry name" value="Metallo-dependent hydrolases"/>
    <property type="match status" value="1"/>
</dbReference>
<evidence type="ECO:0000256" key="1">
    <source>
        <dbReference type="SAM" id="MobiDB-lite"/>
    </source>
</evidence>
<feature type="signal peptide" evidence="2">
    <location>
        <begin position="1"/>
        <end position="27"/>
    </location>
</feature>
<accession>A0ABN8FYA8</accession>
<keyword evidence="5" id="KW-1185">Reference proteome</keyword>
<reference evidence="4" key="1">
    <citation type="submission" date="2022-01" db="EMBL/GenBank/DDBJ databases">
        <authorList>
            <person name="Criscuolo A."/>
        </authorList>
    </citation>
    <scope>NUCLEOTIDE SEQUENCE</scope>
    <source>
        <strain evidence="4">CIP111892</strain>
    </source>
</reference>
<dbReference type="Gene3D" id="3.20.20.140">
    <property type="entry name" value="Metal-dependent hydrolases"/>
    <property type="match status" value="1"/>
</dbReference>
<feature type="compositionally biased region" description="Polar residues" evidence="1">
    <location>
        <begin position="38"/>
        <end position="48"/>
    </location>
</feature>
<gene>
    <name evidence="4" type="ORF">PAECIP111892_00515</name>
</gene>
<evidence type="ECO:0000313" key="5">
    <source>
        <dbReference type="Proteomes" id="UP000838324"/>
    </source>
</evidence>
<name>A0ABN8FYA8_9BACL</name>
<dbReference type="InterPro" id="IPR006680">
    <property type="entry name" value="Amidohydro-rel"/>
</dbReference>
<organism evidence="4 5">
    <name type="scientific">Paenibacillus auburnensis</name>
    <dbReference type="NCBI Taxonomy" id="2905649"/>
    <lineage>
        <taxon>Bacteria</taxon>
        <taxon>Bacillati</taxon>
        <taxon>Bacillota</taxon>
        <taxon>Bacilli</taxon>
        <taxon>Bacillales</taxon>
        <taxon>Paenibacillaceae</taxon>
        <taxon>Paenibacillus</taxon>
    </lineage>
</organism>
<sequence length="379" mass="42232">MVDRYKTSLVILAACCMLMTASGCTEAQPDNQAEPKATATTQAVSPENTVTAEHTDLKSSTDQPDFTQLVNTYGHLGLIDAHNHDASGKQFQRMEDVWTKYKVRNVILFGDVSEHSAILTDSYSWYAYQSNPDFYIPYFSGFDLHDPGSLDVVKDNLEKGYFGLGEIAAASTHSPVLSNVEWKANDPMDGYLPQIYDLIAKYKAPILLHIDPPSGEPVAKLEQALRQHPDTTFIFAHINAYNTPEEVDRLMAKYPNLYADFFAGFSVYNPEGGLHPELFIPVIKKYPDRFMLSTDSGYGLDGGEEKAIEGMYRMLYLLDDPQIAQMIARDNLMKLIQMQPATETQLRAIVELEKSTGKSYGENLSKLEAGKILALADKG</sequence>
<dbReference type="InterPro" id="IPR032466">
    <property type="entry name" value="Metal_Hydrolase"/>
</dbReference>
<evidence type="ECO:0000313" key="4">
    <source>
        <dbReference type="EMBL" id="CAH1191148.1"/>
    </source>
</evidence>
<keyword evidence="2" id="KW-0732">Signal</keyword>
<feature type="chain" id="PRO_5046060503" description="Amidohydrolase-related domain-containing protein" evidence="2">
    <location>
        <begin position="28"/>
        <end position="379"/>
    </location>
</feature>
<protein>
    <recommendedName>
        <fullName evidence="3">Amidohydrolase-related domain-containing protein</fullName>
    </recommendedName>
</protein>
<dbReference type="Proteomes" id="UP000838324">
    <property type="component" value="Unassembled WGS sequence"/>
</dbReference>
<evidence type="ECO:0000259" key="3">
    <source>
        <dbReference type="Pfam" id="PF04909"/>
    </source>
</evidence>
<dbReference type="EMBL" id="CAKMMG010000001">
    <property type="protein sequence ID" value="CAH1191148.1"/>
    <property type="molecule type" value="Genomic_DNA"/>
</dbReference>
<dbReference type="PROSITE" id="PS51257">
    <property type="entry name" value="PROKAR_LIPOPROTEIN"/>
    <property type="match status" value="1"/>
</dbReference>
<proteinExistence type="predicted"/>
<dbReference type="Pfam" id="PF04909">
    <property type="entry name" value="Amidohydro_2"/>
    <property type="match status" value="1"/>
</dbReference>
<comment type="caution">
    <text evidence="4">The sequence shown here is derived from an EMBL/GenBank/DDBJ whole genome shotgun (WGS) entry which is preliminary data.</text>
</comment>
<evidence type="ECO:0000256" key="2">
    <source>
        <dbReference type="SAM" id="SignalP"/>
    </source>
</evidence>
<feature type="region of interest" description="Disordered" evidence="1">
    <location>
        <begin position="26"/>
        <end position="48"/>
    </location>
</feature>